<dbReference type="InterPro" id="IPR000673">
    <property type="entry name" value="Sig_transdc_resp-reg_Me-estase"/>
</dbReference>
<dbReference type="Gene3D" id="3.40.50.180">
    <property type="entry name" value="Methylesterase CheB, C-terminal domain"/>
    <property type="match status" value="1"/>
</dbReference>
<keyword evidence="1 4" id="KW-0378">Hydrolase</keyword>
<feature type="active site" evidence="4">
    <location>
        <position position="50"/>
    </location>
</feature>
<protein>
    <recommendedName>
        <fullName evidence="2">protein-glutamate methylesterase</fullName>
        <ecNumber evidence="2">3.1.1.61</ecNumber>
    </recommendedName>
</protein>
<comment type="catalytic activity">
    <reaction evidence="3">
        <text>[protein]-L-glutamate 5-O-methyl ester + H2O = L-glutamyl-[protein] + methanol + H(+)</text>
        <dbReference type="Rhea" id="RHEA:23236"/>
        <dbReference type="Rhea" id="RHEA-COMP:10208"/>
        <dbReference type="Rhea" id="RHEA-COMP:10311"/>
        <dbReference type="ChEBI" id="CHEBI:15377"/>
        <dbReference type="ChEBI" id="CHEBI:15378"/>
        <dbReference type="ChEBI" id="CHEBI:17790"/>
        <dbReference type="ChEBI" id="CHEBI:29973"/>
        <dbReference type="ChEBI" id="CHEBI:82795"/>
        <dbReference type="EC" id="3.1.1.61"/>
    </reaction>
</comment>
<organism evidence="7 8">
    <name type="scientific">Pseudorhodoferax aquiterrae</name>
    <dbReference type="NCBI Taxonomy" id="747304"/>
    <lineage>
        <taxon>Bacteria</taxon>
        <taxon>Pseudomonadati</taxon>
        <taxon>Pseudomonadota</taxon>
        <taxon>Betaproteobacteria</taxon>
        <taxon>Burkholderiales</taxon>
        <taxon>Comamonadaceae</taxon>
    </lineage>
</organism>
<accession>A0ABQ3G3G6</accession>
<evidence type="ECO:0000259" key="6">
    <source>
        <dbReference type="PROSITE" id="PS50122"/>
    </source>
</evidence>
<dbReference type="InterPro" id="IPR011247">
    <property type="entry name" value="Chemotax_prot-Glu_Me-esterase"/>
</dbReference>
<gene>
    <name evidence="7" type="ORF">GCM10007320_28940</name>
</gene>
<keyword evidence="4" id="KW-0145">Chemotaxis</keyword>
<dbReference type="Pfam" id="PF01339">
    <property type="entry name" value="CheB_methylest"/>
    <property type="match status" value="1"/>
</dbReference>
<proteinExistence type="predicted"/>
<evidence type="ECO:0000256" key="2">
    <source>
        <dbReference type="ARBA" id="ARBA00039140"/>
    </source>
</evidence>
<evidence type="ECO:0000313" key="7">
    <source>
        <dbReference type="EMBL" id="GHC84481.1"/>
    </source>
</evidence>
<dbReference type="RefSeq" id="WP_189687645.1">
    <property type="nucleotide sequence ID" value="NZ_BMYK01000007.1"/>
</dbReference>
<evidence type="ECO:0000313" key="8">
    <source>
        <dbReference type="Proteomes" id="UP000626210"/>
    </source>
</evidence>
<evidence type="ECO:0000256" key="5">
    <source>
        <dbReference type="SAM" id="Coils"/>
    </source>
</evidence>
<feature type="coiled-coil region" evidence="5">
    <location>
        <begin position="286"/>
        <end position="320"/>
    </location>
</feature>
<feature type="domain" description="CheB-type methylesterase" evidence="6">
    <location>
        <begin position="11"/>
        <end position="199"/>
    </location>
</feature>
<dbReference type="PANTHER" id="PTHR42872:SF6">
    <property type="entry name" value="PROTEIN-GLUTAMATE METHYLESTERASE_PROTEIN-GLUTAMINE GLUTAMINASE"/>
    <property type="match status" value="1"/>
</dbReference>
<dbReference type="CDD" id="cd16433">
    <property type="entry name" value="CheB"/>
    <property type="match status" value="1"/>
</dbReference>
<sequence>MEPRPSGTADETETGWVVAIGTSTGGLAPLGALIAQLPRELAAPVLVVQHIGPYRSGLAARLAGLGVLPAREACDGEPLRPGVVYVAPPDAHLLAGPQRLRLSHGPKVNHTRPAFDPLLRTCALAHGPRAIGVVLSGRLDDGTAGLQDIKLCGGLAIVQDPGTAEAREMPMSALNNVAVDHCLPPEAIGQLLARTVAQPPPPRQWPEAAVARIRREQAASEGRDTMAFLCADAEPGLQTCPDCGGTLWQVRGSRPPRYACHTGHVFSLHALARAQYAESEHVLRSAVRVLRERAALQRELEALERQRRDARAALQAGHEAHAARHQADSLVRLIEREEFGGGRPG</sequence>
<comment type="caution">
    <text evidence="7">The sequence shown here is derived from an EMBL/GenBank/DDBJ whole genome shotgun (WGS) entry which is preliminary data.</text>
</comment>
<dbReference type="EC" id="3.1.1.61" evidence="2"/>
<reference evidence="8" key="1">
    <citation type="journal article" date="2019" name="Int. J. Syst. Evol. Microbiol.">
        <title>The Global Catalogue of Microorganisms (GCM) 10K type strain sequencing project: providing services to taxonomists for standard genome sequencing and annotation.</title>
        <authorList>
            <consortium name="The Broad Institute Genomics Platform"/>
            <consortium name="The Broad Institute Genome Sequencing Center for Infectious Disease"/>
            <person name="Wu L."/>
            <person name="Ma J."/>
        </authorList>
    </citation>
    <scope>NUCLEOTIDE SEQUENCE [LARGE SCALE GENOMIC DNA]</scope>
    <source>
        <strain evidence="8">KCTC 23314</strain>
    </source>
</reference>
<feature type="active site" evidence="4">
    <location>
        <position position="23"/>
    </location>
</feature>
<dbReference type="EMBL" id="BMYK01000007">
    <property type="protein sequence ID" value="GHC84481.1"/>
    <property type="molecule type" value="Genomic_DNA"/>
</dbReference>
<feature type="active site" evidence="4">
    <location>
        <position position="141"/>
    </location>
</feature>
<keyword evidence="5" id="KW-0175">Coiled coil</keyword>
<dbReference type="PROSITE" id="PS50122">
    <property type="entry name" value="CHEB"/>
    <property type="match status" value="1"/>
</dbReference>
<dbReference type="PANTHER" id="PTHR42872">
    <property type="entry name" value="PROTEIN-GLUTAMATE METHYLESTERASE/PROTEIN-GLUTAMINE GLUTAMINASE"/>
    <property type="match status" value="1"/>
</dbReference>
<keyword evidence="8" id="KW-1185">Reference proteome</keyword>
<evidence type="ECO:0000256" key="1">
    <source>
        <dbReference type="ARBA" id="ARBA00022801"/>
    </source>
</evidence>
<evidence type="ECO:0000256" key="4">
    <source>
        <dbReference type="PROSITE-ProRule" id="PRU00050"/>
    </source>
</evidence>
<dbReference type="PIRSF" id="PIRSF036461">
    <property type="entry name" value="Chmtx_methlestr"/>
    <property type="match status" value="1"/>
</dbReference>
<name>A0ABQ3G3G6_9BURK</name>
<evidence type="ECO:0000256" key="3">
    <source>
        <dbReference type="ARBA" id="ARBA00048267"/>
    </source>
</evidence>
<dbReference type="SUPFAM" id="SSF52738">
    <property type="entry name" value="Methylesterase CheB, C-terminal domain"/>
    <property type="match status" value="1"/>
</dbReference>
<dbReference type="Proteomes" id="UP000626210">
    <property type="component" value="Unassembled WGS sequence"/>
</dbReference>
<dbReference type="InterPro" id="IPR035909">
    <property type="entry name" value="CheB_C"/>
</dbReference>